<proteinExistence type="predicted"/>
<sequence length="190" mass="21233">MVCATCSRSYALDSTGVEARRRQGRALVPASPPAGAIVVAPVVEHHSTKQRRDQEGRFVVAGTSNTRPWRRRTTTMNRHRVQAEEEAVVLRVVPKHEEDKYGVVGIPDVPPGFAPHDRHAQPPVVQIAEHDHVFVLNDKITVHCSFSHDSNEETGEWPKPSKRGLKRKAENIRVLLKRKFFEPPASSSSS</sequence>
<dbReference type="Proteomes" id="UP000275267">
    <property type="component" value="Unassembled WGS sequence"/>
</dbReference>
<comment type="caution">
    <text evidence="1">The sequence shown here is derived from an EMBL/GenBank/DDBJ whole genome shotgun (WGS) entry which is preliminary data.</text>
</comment>
<gene>
    <name evidence="1" type="ORF">C2845_PM09G17360</name>
</gene>
<keyword evidence="2" id="KW-1185">Reference proteome</keyword>
<organism evidence="1 2">
    <name type="scientific">Panicum miliaceum</name>
    <name type="common">Proso millet</name>
    <name type="synonym">Broomcorn millet</name>
    <dbReference type="NCBI Taxonomy" id="4540"/>
    <lineage>
        <taxon>Eukaryota</taxon>
        <taxon>Viridiplantae</taxon>
        <taxon>Streptophyta</taxon>
        <taxon>Embryophyta</taxon>
        <taxon>Tracheophyta</taxon>
        <taxon>Spermatophyta</taxon>
        <taxon>Magnoliopsida</taxon>
        <taxon>Liliopsida</taxon>
        <taxon>Poales</taxon>
        <taxon>Poaceae</taxon>
        <taxon>PACMAD clade</taxon>
        <taxon>Panicoideae</taxon>
        <taxon>Panicodae</taxon>
        <taxon>Paniceae</taxon>
        <taxon>Panicinae</taxon>
        <taxon>Panicum</taxon>
        <taxon>Panicum sect. Panicum</taxon>
    </lineage>
</organism>
<dbReference type="EMBL" id="PQIB02000006">
    <property type="protein sequence ID" value="RLN12511.1"/>
    <property type="molecule type" value="Genomic_DNA"/>
</dbReference>
<reference evidence="2" key="1">
    <citation type="journal article" date="2019" name="Nat. Commun.">
        <title>The genome of broomcorn millet.</title>
        <authorList>
            <person name="Zou C."/>
            <person name="Miki D."/>
            <person name="Li D."/>
            <person name="Tang Q."/>
            <person name="Xiao L."/>
            <person name="Rajput S."/>
            <person name="Deng P."/>
            <person name="Jia W."/>
            <person name="Huang R."/>
            <person name="Zhang M."/>
            <person name="Sun Y."/>
            <person name="Hu J."/>
            <person name="Fu X."/>
            <person name="Schnable P.S."/>
            <person name="Li F."/>
            <person name="Zhang H."/>
            <person name="Feng B."/>
            <person name="Zhu X."/>
            <person name="Liu R."/>
            <person name="Schnable J.C."/>
            <person name="Zhu J.-K."/>
            <person name="Zhang H."/>
        </authorList>
    </citation>
    <scope>NUCLEOTIDE SEQUENCE [LARGE SCALE GENOMIC DNA]</scope>
</reference>
<evidence type="ECO:0000313" key="2">
    <source>
        <dbReference type="Proteomes" id="UP000275267"/>
    </source>
</evidence>
<name>A0A3L6RZX4_PANMI</name>
<dbReference type="AlphaFoldDB" id="A0A3L6RZX4"/>
<accession>A0A3L6RZX4</accession>
<evidence type="ECO:0000313" key="1">
    <source>
        <dbReference type="EMBL" id="RLN12511.1"/>
    </source>
</evidence>
<protein>
    <submittedName>
        <fullName evidence="1">Uncharacterized protein</fullName>
    </submittedName>
</protein>